<keyword evidence="1" id="KW-0067">ATP-binding</keyword>
<gene>
    <name evidence="1" type="ORF">HJG63_003876</name>
</gene>
<dbReference type="AlphaFoldDB" id="A0A7J8FFC7"/>
<name>A0A7J8FFC7_ROUAE</name>
<evidence type="ECO:0000313" key="1">
    <source>
        <dbReference type="EMBL" id="KAF6446444.1"/>
    </source>
</evidence>
<comment type="caution">
    <text evidence="1">The sequence shown here is derived from an EMBL/GenBank/DDBJ whole genome shotgun (WGS) entry which is preliminary data.</text>
</comment>
<evidence type="ECO:0000313" key="2">
    <source>
        <dbReference type="Proteomes" id="UP000593571"/>
    </source>
</evidence>
<accession>A0A7J8FFC7</accession>
<keyword evidence="1" id="KW-0378">Hydrolase</keyword>
<organism evidence="1 2">
    <name type="scientific">Rousettus aegyptiacus</name>
    <name type="common">Egyptian fruit bat</name>
    <name type="synonym">Pteropus aegyptiacus</name>
    <dbReference type="NCBI Taxonomy" id="9407"/>
    <lineage>
        <taxon>Eukaryota</taxon>
        <taxon>Metazoa</taxon>
        <taxon>Chordata</taxon>
        <taxon>Craniata</taxon>
        <taxon>Vertebrata</taxon>
        <taxon>Euteleostomi</taxon>
        <taxon>Mammalia</taxon>
        <taxon>Eutheria</taxon>
        <taxon>Laurasiatheria</taxon>
        <taxon>Chiroptera</taxon>
        <taxon>Yinpterochiroptera</taxon>
        <taxon>Pteropodoidea</taxon>
        <taxon>Pteropodidae</taxon>
        <taxon>Rousettinae</taxon>
        <taxon>Rousettus</taxon>
    </lineage>
</organism>
<keyword evidence="1" id="KW-0547">Nucleotide-binding</keyword>
<protein>
    <submittedName>
        <fullName evidence="1">DExH-box helicase 57</fullName>
    </submittedName>
</protein>
<reference evidence="1 2" key="1">
    <citation type="journal article" date="2020" name="Nature">
        <title>Six reference-quality genomes reveal evolution of bat adaptations.</title>
        <authorList>
            <person name="Jebb D."/>
            <person name="Huang Z."/>
            <person name="Pippel M."/>
            <person name="Hughes G.M."/>
            <person name="Lavrichenko K."/>
            <person name="Devanna P."/>
            <person name="Winkler S."/>
            <person name="Jermiin L.S."/>
            <person name="Skirmuntt E.C."/>
            <person name="Katzourakis A."/>
            <person name="Burkitt-Gray L."/>
            <person name="Ray D.A."/>
            <person name="Sullivan K.A.M."/>
            <person name="Roscito J.G."/>
            <person name="Kirilenko B.M."/>
            <person name="Davalos L.M."/>
            <person name="Corthals A.P."/>
            <person name="Power M.L."/>
            <person name="Jones G."/>
            <person name="Ransome R.D."/>
            <person name="Dechmann D.K.N."/>
            <person name="Locatelli A.G."/>
            <person name="Puechmaille S.J."/>
            <person name="Fedrigo O."/>
            <person name="Jarvis E.D."/>
            <person name="Hiller M."/>
            <person name="Vernes S.C."/>
            <person name="Myers E.W."/>
            <person name="Teeling E.C."/>
        </authorList>
    </citation>
    <scope>NUCLEOTIDE SEQUENCE [LARGE SCALE GENOMIC DNA]</scope>
    <source>
        <strain evidence="1">MRouAeg1</strain>
        <tissue evidence="1">Muscle</tissue>
    </source>
</reference>
<dbReference type="EMBL" id="JACASE010000007">
    <property type="protein sequence ID" value="KAF6446444.1"/>
    <property type="molecule type" value="Genomic_DNA"/>
</dbReference>
<keyword evidence="2" id="KW-1185">Reference proteome</keyword>
<dbReference type="Proteomes" id="UP000593571">
    <property type="component" value="Unassembled WGS sequence"/>
</dbReference>
<proteinExistence type="predicted"/>
<dbReference type="GO" id="GO:0004386">
    <property type="term" value="F:helicase activity"/>
    <property type="evidence" value="ECO:0007669"/>
    <property type="project" value="UniProtKB-KW"/>
</dbReference>
<sequence length="80" mass="9254">MQMPDLKEAFLRKRKMMSLIVMMLSTGQLDKKLPLFLTLILWNVLDQALWSLIIQNLQSQHLQCKNFPGMVSTPNAVKQP</sequence>
<keyword evidence="1" id="KW-0347">Helicase</keyword>